<evidence type="ECO:0000313" key="2">
    <source>
        <dbReference type="Proteomes" id="UP000242474"/>
    </source>
</evidence>
<gene>
    <name evidence="1" type="ORF">COEREDRAFT_93555</name>
</gene>
<dbReference type="OrthoDB" id="6507044at2759"/>
<dbReference type="EMBL" id="KZ303511">
    <property type="protein sequence ID" value="PIA14904.1"/>
    <property type="molecule type" value="Genomic_DNA"/>
</dbReference>
<protein>
    <submittedName>
        <fullName evidence="1">Uncharacterized protein</fullName>
    </submittedName>
</protein>
<accession>A0A2G5B7E7</accession>
<proteinExistence type="predicted"/>
<evidence type="ECO:0000313" key="1">
    <source>
        <dbReference type="EMBL" id="PIA14904.1"/>
    </source>
</evidence>
<dbReference type="Proteomes" id="UP000242474">
    <property type="component" value="Unassembled WGS sequence"/>
</dbReference>
<sequence>MKCGLEVAITLKTHLSLALNWINIKKEKRACWNWLSNCSCCRKYVPKTRNSKLETYF</sequence>
<keyword evidence="2" id="KW-1185">Reference proteome</keyword>
<organism evidence="1 2">
    <name type="scientific">Coemansia reversa (strain ATCC 12441 / NRRL 1564)</name>
    <dbReference type="NCBI Taxonomy" id="763665"/>
    <lineage>
        <taxon>Eukaryota</taxon>
        <taxon>Fungi</taxon>
        <taxon>Fungi incertae sedis</taxon>
        <taxon>Zoopagomycota</taxon>
        <taxon>Kickxellomycotina</taxon>
        <taxon>Kickxellomycetes</taxon>
        <taxon>Kickxellales</taxon>
        <taxon>Kickxellaceae</taxon>
        <taxon>Coemansia</taxon>
    </lineage>
</organism>
<dbReference type="AlphaFoldDB" id="A0A2G5B7E7"/>
<name>A0A2G5B7E7_COERN</name>
<reference evidence="1 2" key="1">
    <citation type="journal article" date="2015" name="Genome Biol. Evol.">
        <title>Phylogenomic analyses indicate that early fungi evolved digesting cell walls of algal ancestors of land plants.</title>
        <authorList>
            <person name="Chang Y."/>
            <person name="Wang S."/>
            <person name="Sekimoto S."/>
            <person name="Aerts A.L."/>
            <person name="Choi C."/>
            <person name="Clum A."/>
            <person name="LaButti K.M."/>
            <person name="Lindquist E.A."/>
            <person name="Yee Ngan C."/>
            <person name="Ohm R.A."/>
            <person name="Salamov A.A."/>
            <person name="Grigoriev I.V."/>
            <person name="Spatafora J.W."/>
            <person name="Berbee M.L."/>
        </authorList>
    </citation>
    <scope>NUCLEOTIDE SEQUENCE [LARGE SCALE GENOMIC DNA]</scope>
    <source>
        <strain evidence="1 2">NRRL 1564</strain>
    </source>
</reference>